<evidence type="ECO:0000259" key="3">
    <source>
        <dbReference type="Pfam" id="PF00823"/>
    </source>
</evidence>
<reference evidence="4" key="1">
    <citation type="journal article" date="2018" name="Genome Announc.">
        <title>Draft Genome Sequence of Mycobacterium montefiorense Isolated from Japanese Black Salamander (Hynobius nigrescens).</title>
        <authorList>
            <person name="Fukano H."/>
            <person name="Yoshida M."/>
            <person name="Shimizu A."/>
            <person name="Iwao H."/>
            <person name="Katayama Y."/>
            <person name="Omatsu T."/>
            <person name="Mizutani T."/>
            <person name="Kurata O."/>
            <person name="Wada S."/>
            <person name="Hoshino Y."/>
        </authorList>
    </citation>
    <scope>NUCLEOTIDE SEQUENCE</scope>
    <source>
        <strain evidence="4">BS</strain>
    </source>
</reference>
<feature type="region of interest" description="Disordered" evidence="2">
    <location>
        <begin position="163"/>
        <end position="193"/>
    </location>
</feature>
<dbReference type="RefSeq" id="WP_108926089.1">
    <property type="nucleotide sequence ID" value="NZ_BFCH01000036.1"/>
</dbReference>
<accession>A0AA37UXY8</accession>
<dbReference type="PANTHER" id="PTHR46766:SF1">
    <property type="entry name" value="GLUTAMINE-RICH PROTEIN 2"/>
    <property type="match status" value="1"/>
</dbReference>
<dbReference type="AlphaFoldDB" id="A0AA37UXY8"/>
<gene>
    <name evidence="5" type="primary">PPE29_2</name>
    <name evidence="4" type="synonym">PPE29_3</name>
    <name evidence="4" type="ORF">MmonteBS_49430</name>
    <name evidence="5" type="ORF">NJB18185_35940</name>
</gene>
<sequence length="405" mass="40361">MDYALLPPEVNSGLIYAGPGSGPLLAAAAGWDAVFAQLESAANGYASQVSLLTGQAWSGPSSMLMAAAAAPYTAWLQISAAQAEQTAAQAYAAAAAYEAAFAMTVPPPMVAANRAQLMALVATNFFGQNTSAIAATEAQYIEMWTQDTTAMYAYAADASTASTLESFEEPPRTTNDAGPANQARAVSQSATNTTQQTVTNAIGPLQDPTLQPGNIITLAPRGNTLVTLNPGVSVQVFRGFPIGFATSTGATVDVTQGVVETADGSATGLITLPAGGYFYPASSGATFTVEAGTMYALNNSATAASMTITGGAVDVTGAASAFSWNPATGVLTVLAHGSVSVAPAAPVPAVVSGSSSGVAAAPMAASPGLVGTSAIQPQFNAEGLADWARRLSDADLAAGLGQSAG</sequence>
<organism evidence="5 7">
    <name type="scientific">Mycobacterium montefiorense</name>
    <dbReference type="NCBI Taxonomy" id="154654"/>
    <lineage>
        <taxon>Bacteria</taxon>
        <taxon>Bacillati</taxon>
        <taxon>Actinomycetota</taxon>
        <taxon>Actinomycetes</taxon>
        <taxon>Mycobacteriales</taxon>
        <taxon>Mycobacteriaceae</taxon>
        <taxon>Mycobacterium</taxon>
        <taxon>Mycobacterium simiae complex</taxon>
    </lineage>
</organism>
<evidence type="ECO:0000313" key="4">
    <source>
        <dbReference type="EMBL" id="GBG40571.1"/>
    </source>
</evidence>
<comment type="caution">
    <text evidence="5">The sequence shown here is derived from an EMBL/GenBank/DDBJ whole genome shotgun (WGS) entry which is preliminary data.</text>
</comment>
<reference evidence="5" key="3">
    <citation type="journal article" date="2022" name="Microbiol. Resour. Announc.">
        <title>Draft Genome Sequences of Eight Mycobacterium montefiorense Strains Isolated from Salamanders in Captivity.</title>
        <authorList>
            <person name="Komine T."/>
            <person name="Ihara H."/>
            <person name="Fukano H."/>
            <person name="Hoshino Y."/>
            <person name="Kurata O."/>
            <person name="Wada S."/>
        </authorList>
    </citation>
    <scope>NUCLEOTIDE SEQUENCE</scope>
    <source>
        <strain evidence="5">NJB18185</strain>
    </source>
</reference>
<dbReference type="InterPro" id="IPR038332">
    <property type="entry name" value="PPE_sf"/>
</dbReference>
<dbReference type="GO" id="GO:0052572">
    <property type="term" value="P:response to host immune response"/>
    <property type="evidence" value="ECO:0007669"/>
    <property type="project" value="TreeGrafter"/>
</dbReference>
<dbReference type="Pfam" id="PF00823">
    <property type="entry name" value="PPE"/>
    <property type="match status" value="1"/>
</dbReference>
<evidence type="ECO:0000256" key="1">
    <source>
        <dbReference type="ARBA" id="ARBA00010652"/>
    </source>
</evidence>
<reference evidence="6" key="2">
    <citation type="submission" date="2018-04" db="EMBL/GenBank/DDBJ databases">
        <title>Draft genome sequence of Mycobacterium montefiorense isolated from Japanese black salamander.</title>
        <authorList>
            <person name="Fukano H."/>
            <person name="Yoshida M."/>
            <person name="Shimizu A."/>
            <person name="Iwao H."/>
            <person name="Kurata O."/>
            <person name="Katayama Y."/>
            <person name="Omatsu T."/>
            <person name="Mizutani T."/>
            <person name="Wada S."/>
            <person name="Hoshino Y."/>
        </authorList>
    </citation>
    <scope>NUCLEOTIDE SEQUENCE [LARGE SCALE GENOMIC DNA]</scope>
    <source>
        <strain evidence="6">BS</strain>
    </source>
</reference>
<dbReference type="InterPro" id="IPR000030">
    <property type="entry name" value="PPE_dom"/>
</dbReference>
<reference evidence="5" key="4">
    <citation type="submission" date="2022-04" db="EMBL/GenBank/DDBJ databases">
        <authorList>
            <person name="Komine T."/>
            <person name="Fukano H."/>
            <person name="Wada S."/>
        </authorList>
    </citation>
    <scope>NUCLEOTIDE SEQUENCE</scope>
    <source>
        <strain evidence="5">NJB18185</strain>
    </source>
</reference>
<comment type="similarity">
    <text evidence="1">Belongs to the mycobacterial PPE family.</text>
</comment>
<dbReference type="SUPFAM" id="SSF140459">
    <property type="entry name" value="PE/PPE dimer-like"/>
    <property type="match status" value="1"/>
</dbReference>
<name>A0AA37UXY8_9MYCO</name>
<evidence type="ECO:0000313" key="5">
    <source>
        <dbReference type="EMBL" id="GKU73823.1"/>
    </source>
</evidence>
<dbReference type="PANTHER" id="PTHR46766">
    <property type="entry name" value="GLUTAMINE-RICH PROTEIN 2"/>
    <property type="match status" value="1"/>
</dbReference>
<proteinExistence type="inferred from homology"/>
<feature type="domain" description="PPE" evidence="3">
    <location>
        <begin position="2"/>
        <end position="162"/>
    </location>
</feature>
<protein>
    <submittedName>
        <fullName evidence="5">PPE family protein PPE29</fullName>
    </submittedName>
    <submittedName>
        <fullName evidence="4">Ribulose-phosphate 3-epimerase</fullName>
    </submittedName>
</protein>
<dbReference type="EMBL" id="BQYH01000027">
    <property type="protein sequence ID" value="GKU73823.1"/>
    <property type="molecule type" value="Genomic_DNA"/>
</dbReference>
<dbReference type="EMBL" id="BFCH01000036">
    <property type="protein sequence ID" value="GBG40571.1"/>
    <property type="molecule type" value="Genomic_DNA"/>
</dbReference>
<dbReference type="FunFam" id="1.20.1260.20:FF:000001">
    <property type="entry name" value="PPE family protein PPE41"/>
    <property type="match status" value="1"/>
</dbReference>
<dbReference type="Proteomes" id="UP000245060">
    <property type="component" value="Unassembled WGS sequence"/>
</dbReference>
<evidence type="ECO:0000313" key="6">
    <source>
        <dbReference type="Proteomes" id="UP000245060"/>
    </source>
</evidence>
<dbReference type="Gene3D" id="1.20.1260.20">
    <property type="entry name" value="PPE superfamily"/>
    <property type="match status" value="1"/>
</dbReference>
<keyword evidence="6" id="KW-1185">Reference proteome</keyword>
<dbReference type="Proteomes" id="UP001139505">
    <property type="component" value="Unassembled WGS sequence"/>
</dbReference>
<evidence type="ECO:0000313" key="7">
    <source>
        <dbReference type="Proteomes" id="UP001139505"/>
    </source>
</evidence>
<evidence type="ECO:0000256" key="2">
    <source>
        <dbReference type="SAM" id="MobiDB-lite"/>
    </source>
</evidence>